<name>A0A229P5F8_9BACL</name>
<dbReference type="AlphaFoldDB" id="A0A229P5F8"/>
<comment type="caution">
    <text evidence="1">The sequence shown here is derived from an EMBL/GenBank/DDBJ whole genome shotgun (WGS) entry which is preliminary data.</text>
</comment>
<dbReference type="RefSeq" id="WP_089524405.1">
    <property type="nucleotide sequence ID" value="NZ_NMUQ01000001.1"/>
</dbReference>
<evidence type="ECO:0000313" key="1">
    <source>
        <dbReference type="EMBL" id="OXM17330.1"/>
    </source>
</evidence>
<gene>
    <name evidence="1" type="ORF">CGZ75_12210</name>
</gene>
<dbReference type="Proteomes" id="UP000215145">
    <property type="component" value="Unassembled WGS sequence"/>
</dbReference>
<proteinExistence type="predicted"/>
<evidence type="ECO:0000313" key="2">
    <source>
        <dbReference type="Proteomes" id="UP000215145"/>
    </source>
</evidence>
<dbReference type="OrthoDB" id="9815193at2"/>
<keyword evidence="2" id="KW-1185">Reference proteome</keyword>
<organism evidence="1 2">
    <name type="scientific">Paenibacillus herberti</name>
    <dbReference type="NCBI Taxonomy" id="1619309"/>
    <lineage>
        <taxon>Bacteria</taxon>
        <taxon>Bacillati</taxon>
        <taxon>Bacillota</taxon>
        <taxon>Bacilli</taxon>
        <taxon>Bacillales</taxon>
        <taxon>Paenibacillaceae</taxon>
        <taxon>Paenibacillus</taxon>
    </lineage>
</organism>
<sequence>MTNILADSDEENVQSLKTCFVIMPIADADGYEQGHFKRVYDYIIREACKRAGFKAIRADDVLQTNVIVVDIIKQILDCDMAICDLSGRNPNVLYELGIRQAFDKPVTLIKDNLTQRIFDISVLRDVEYSSSLRIDTVERDITAIEKSLKATYENRDSGDLNSLMKFVGIKPATEKVSEIAHDTLVILEAINNISTKVNKLEQINNNYIVKDFDLIRGQNVSHKIHGLGKITKILENGGCIVHFTRDNELVIVEQNSLVPTNRLLTKIIKNKEALINDTVEIIE</sequence>
<protein>
    <submittedName>
        <fullName evidence="1">Uncharacterized protein</fullName>
    </submittedName>
</protein>
<dbReference type="Gene3D" id="3.40.50.450">
    <property type="match status" value="1"/>
</dbReference>
<dbReference type="EMBL" id="NMUQ01000001">
    <property type="protein sequence ID" value="OXM17330.1"/>
    <property type="molecule type" value="Genomic_DNA"/>
</dbReference>
<accession>A0A229P5F8</accession>
<reference evidence="1 2" key="1">
    <citation type="submission" date="2017-07" db="EMBL/GenBank/DDBJ databases">
        <title>Paenibacillus herberti R33 genome sequencing and assembly.</title>
        <authorList>
            <person name="Su W."/>
        </authorList>
    </citation>
    <scope>NUCLEOTIDE SEQUENCE [LARGE SCALE GENOMIC DNA]</scope>
    <source>
        <strain evidence="1 2">R33</strain>
    </source>
</reference>